<accession>A0A080N609</accession>
<sequence>MTVAMLATAAVLAGMLDIARIAALMLSLLMSTAVTASCGYDSVKVFD</sequence>
<dbReference type="RefSeq" id="WP_156097123.1">
    <property type="nucleotide sequence ID" value="NZ_ATLK01000001.1"/>
</dbReference>
<evidence type="ECO:0000313" key="1">
    <source>
        <dbReference type="EMBL" id="KFF31174.1"/>
    </source>
</evidence>
<dbReference type="Proteomes" id="UP000028730">
    <property type="component" value="Unassembled WGS sequence"/>
</dbReference>
<name>A0A080N609_9BIFI</name>
<proteinExistence type="predicted"/>
<evidence type="ECO:0000313" key="2">
    <source>
        <dbReference type="Proteomes" id="UP000028730"/>
    </source>
</evidence>
<keyword evidence="2" id="KW-1185">Reference proteome</keyword>
<comment type="caution">
    <text evidence="1">The sequence shown here is derived from an EMBL/GenBank/DDBJ whole genome shotgun (WGS) entry which is preliminary data.</text>
</comment>
<reference evidence="1 2" key="1">
    <citation type="journal article" date="2014" name="Appl. Environ. Microbiol.">
        <title>Genomic encyclopedia of type strains of the genus Bifidobacterium.</title>
        <authorList>
            <person name="Milani C."/>
            <person name="Lugli G.A."/>
            <person name="Duranti S."/>
            <person name="Turroni F."/>
            <person name="Bottacini F."/>
            <person name="Mangifesta M."/>
            <person name="Sanchez B."/>
            <person name="Viappiani A."/>
            <person name="Mancabelli L."/>
            <person name="Taminiau B."/>
            <person name="Delcenserie V."/>
            <person name="Barrangou R."/>
            <person name="Margolles A."/>
            <person name="van Sinderen D."/>
            <person name="Ventura M."/>
        </authorList>
    </citation>
    <scope>NUCLEOTIDE SEQUENCE [LARGE SCALE GENOMIC DNA]</scope>
    <source>
        <strain evidence="1 2">DSM 19703</strain>
    </source>
</reference>
<gene>
    <name evidence="1" type="ORF">BBOMB_0508</name>
</gene>
<organism evidence="1 2">
    <name type="scientific">Bifidobacterium bombi DSM 19703</name>
    <dbReference type="NCBI Taxonomy" id="1341695"/>
    <lineage>
        <taxon>Bacteria</taxon>
        <taxon>Bacillati</taxon>
        <taxon>Actinomycetota</taxon>
        <taxon>Actinomycetes</taxon>
        <taxon>Bifidobacteriales</taxon>
        <taxon>Bifidobacteriaceae</taxon>
        <taxon>Bifidobacterium</taxon>
    </lineage>
</organism>
<protein>
    <submittedName>
        <fullName evidence="1">Uncharacterized protein</fullName>
    </submittedName>
</protein>
<dbReference type="AlphaFoldDB" id="A0A080N609"/>
<dbReference type="EMBL" id="ATLK01000001">
    <property type="protein sequence ID" value="KFF31174.1"/>
    <property type="molecule type" value="Genomic_DNA"/>
</dbReference>